<name>A0A3B3YFT5_9TELE</name>
<evidence type="ECO:0000259" key="13">
    <source>
        <dbReference type="PROSITE" id="PS51362"/>
    </source>
</evidence>
<evidence type="ECO:0000256" key="1">
    <source>
        <dbReference type="ARBA" id="ARBA00004613"/>
    </source>
</evidence>
<dbReference type="Pfam" id="PF00019">
    <property type="entry name" value="TGF_beta"/>
    <property type="match status" value="1"/>
</dbReference>
<keyword evidence="7" id="KW-0325">Glycoprotein</keyword>
<reference evidence="14" key="2">
    <citation type="submission" date="2025-09" db="UniProtKB">
        <authorList>
            <consortium name="Ensembl"/>
        </authorList>
    </citation>
    <scope>IDENTIFICATION</scope>
</reference>
<dbReference type="SUPFAM" id="SSF57501">
    <property type="entry name" value="Cystine-knot cytokines"/>
    <property type="match status" value="1"/>
</dbReference>
<keyword evidence="5 11" id="KW-0339">Growth factor</keyword>
<dbReference type="PROSITE" id="PS51362">
    <property type="entry name" value="TGF_BETA_2"/>
    <property type="match status" value="1"/>
</dbReference>
<reference evidence="14" key="1">
    <citation type="submission" date="2025-08" db="UniProtKB">
        <authorList>
            <consortium name="Ensembl"/>
        </authorList>
    </citation>
    <scope>IDENTIFICATION</scope>
</reference>
<feature type="domain" description="TGF-beta family profile" evidence="13">
    <location>
        <begin position="139"/>
        <end position="246"/>
    </location>
</feature>
<proteinExistence type="inferred from homology"/>
<dbReference type="PANTHER" id="PTHR12173:SF11">
    <property type="entry name" value="PERSEPHIN-LIKE"/>
    <property type="match status" value="1"/>
</dbReference>
<sequence length="247" mass="27807">MGFLWVLWFPPAVQKHDYQVNWPLQISPRCECVYAWLFVCVALQQTGDLSSLEIGTSTPPDPTAGQGCKENGWKFKPNFSLFFRSVRITKRAVKRSMNLSFPGQKQKPVSPSDEDRSSEFLTTEEIQREASGDEPVPFRTRRSAPDSQCGLRSVLLQVRDLGLGYDSDETVLFKYCGGSCPRARSNYDLTLSNLLLSGRLPQPAPGEPWHSVPCCRPTHYEDMAFLDNSHRWHKVEKLSAAACSCAD</sequence>
<keyword evidence="6" id="KW-1015">Disulfide bond</keyword>
<dbReference type="GO" id="GO:0030971">
    <property type="term" value="F:receptor tyrosine kinase binding"/>
    <property type="evidence" value="ECO:0007669"/>
    <property type="project" value="InterPro"/>
</dbReference>
<dbReference type="AlphaFoldDB" id="A0A3B3YFT5"/>
<keyword evidence="15" id="KW-1185">Reference proteome</keyword>
<evidence type="ECO:0000256" key="4">
    <source>
        <dbReference type="ARBA" id="ARBA00022729"/>
    </source>
</evidence>
<evidence type="ECO:0000256" key="2">
    <source>
        <dbReference type="ARBA" id="ARBA00009832"/>
    </source>
</evidence>
<organism evidence="14 15">
    <name type="scientific">Poecilia mexicana</name>
    <dbReference type="NCBI Taxonomy" id="48701"/>
    <lineage>
        <taxon>Eukaryota</taxon>
        <taxon>Metazoa</taxon>
        <taxon>Chordata</taxon>
        <taxon>Craniata</taxon>
        <taxon>Vertebrata</taxon>
        <taxon>Euteleostomi</taxon>
        <taxon>Actinopterygii</taxon>
        <taxon>Neopterygii</taxon>
        <taxon>Teleostei</taxon>
        <taxon>Neoteleostei</taxon>
        <taxon>Acanthomorphata</taxon>
        <taxon>Ovalentaria</taxon>
        <taxon>Atherinomorphae</taxon>
        <taxon>Cyprinodontiformes</taxon>
        <taxon>Poeciliidae</taxon>
        <taxon>Poeciliinae</taxon>
        <taxon>Poecilia</taxon>
    </lineage>
</organism>
<evidence type="ECO:0000256" key="10">
    <source>
        <dbReference type="ARBA" id="ARBA00074181"/>
    </source>
</evidence>
<dbReference type="InterPro" id="IPR043401">
    <property type="entry name" value="GDNF_fam"/>
</dbReference>
<evidence type="ECO:0000256" key="7">
    <source>
        <dbReference type="ARBA" id="ARBA00023180"/>
    </source>
</evidence>
<comment type="subcellular location">
    <subcellularLocation>
        <location evidence="1">Secreted</location>
    </subcellularLocation>
</comment>
<dbReference type="CDD" id="cd19382">
    <property type="entry name" value="TGF_beta_Persephin"/>
    <property type="match status" value="1"/>
</dbReference>
<dbReference type="GO" id="GO:0005576">
    <property type="term" value="C:extracellular region"/>
    <property type="evidence" value="ECO:0007669"/>
    <property type="project" value="UniProtKB-SubCell"/>
</dbReference>
<dbReference type="InterPro" id="IPR029034">
    <property type="entry name" value="Cystine-knot_cytokine"/>
</dbReference>
<feature type="compositionally biased region" description="Polar residues" evidence="12">
    <location>
        <begin position="100"/>
        <end position="109"/>
    </location>
</feature>
<dbReference type="Gene3D" id="2.10.90.10">
    <property type="entry name" value="Cystine-knot cytokines"/>
    <property type="match status" value="1"/>
</dbReference>
<dbReference type="InterPro" id="IPR001839">
    <property type="entry name" value="TGF-b_C"/>
</dbReference>
<comment type="similarity">
    <text evidence="2">Belongs to the TGF-beta family. GDNF subfamily.</text>
</comment>
<protein>
    <recommendedName>
        <fullName evidence="10">Artemin</fullName>
    </recommendedName>
</protein>
<comment type="function">
    <text evidence="8">Growth factor that supports the survival of sensory and sympathetic peripheral neurons in culture and also supports the survival of dopaminergic neurons of the ventral mid-brain. Acts by binding to its coreceptor, GFRA3, leading to autophosphorylation and activation of the RET receptor. Strong attractant of gut hematopoietic cells thus promoting the formation Peyer's patch-like structures, a major component of the gut-associated lymphoid tissue.</text>
</comment>
<dbReference type="GO" id="GO:0030116">
    <property type="term" value="F:glial cell-derived neurotrophic factor receptor binding"/>
    <property type="evidence" value="ECO:0007669"/>
    <property type="project" value="InterPro"/>
</dbReference>
<dbReference type="Proteomes" id="UP000261480">
    <property type="component" value="Unplaced"/>
</dbReference>
<evidence type="ECO:0000256" key="11">
    <source>
        <dbReference type="RuleBase" id="RU000354"/>
    </source>
</evidence>
<keyword evidence="4" id="KW-0732">Signal</keyword>
<dbReference type="Ensembl" id="ENSPMET00000003103.1">
    <property type="protein sequence ID" value="ENSPMEP00000026224.1"/>
    <property type="gene ID" value="ENSPMEG00000009763.1"/>
</dbReference>
<dbReference type="GO" id="GO:0007399">
    <property type="term" value="P:nervous system development"/>
    <property type="evidence" value="ECO:0007669"/>
    <property type="project" value="UniProtKB-ARBA"/>
</dbReference>
<dbReference type="PANTHER" id="PTHR12173">
    <property type="entry name" value="GDNF SUBFAMILY OF TGF-BETA FAMILY"/>
    <property type="match status" value="1"/>
</dbReference>
<evidence type="ECO:0000256" key="12">
    <source>
        <dbReference type="SAM" id="MobiDB-lite"/>
    </source>
</evidence>
<evidence type="ECO:0000256" key="6">
    <source>
        <dbReference type="ARBA" id="ARBA00023157"/>
    </source>
</evidence>
<evidence type="ECO:0000256" key="5">
    <source>
        <dbReference type="ARBA" id="ARBA00023030"/>
    </source>
</evidence>
<keyword evidence="3" id="KW-0964">Secreted</keyword>
<comment type="subunit">
    <text evidence="9">Homodimer; disulfide-linked. Interacts with GFRA3 coreceptor and RET: forms a 2:2:2 ternary complex composed of ARTN ligand, GFRA3 and RET receptor.</text>
</comment>
<evidence type="ECO:0000256" key="9">
    <source>
        <dbReference type="ARBA" id="ARBA00063068"/>
    </source>
</evidence>
<accession>A0A3B3YFT5</accession>
<dbReference type="GO" id="GO:0008083">
    <property type="term" value="F:growth factor activity"/>
    <property type="evidence" value="ECO:0007669"/>
    <property type="project" value="UniProtKB-KW"/>
</dbReference>
<evidence type="ECO:0000256" key="8">
    <source>
        <dbReference type="ARBA" id="ARBA00058643"/>
    </source>
</evidence>
<evidence type="ECO:0000313" key="14">
    <source>
        <dbReference type="Ensembl" id="ENSPMEP00000026224.1"/>
    </source>
</evidence>
<feature type="region of interest" description="Disordered" evidence="12">
    <location>
        <begin position="100"/>
        <end position="145"/>
    </location>
</feature>
<dbReference type="FunFam" id="2.10.90.10:FF:000032">
    <property type="entry name" value="Artemin"/>
    <property type="match status" value="1"/>
</dbReference>
<dbReference type="STRING" id="48701.ENSPMEP00000026224"/>
<evidence type="ECO:0000313" key="15">
    <source>
        <dbReference type="Proteomes" id="UP000261480"/>
    </source>
</evidence>
<evidence type="ECO:0000256" key="3">
    <source>
        <dbReference type="ARBA" id="ARBA00022525"/>
    </source>
</evidence>